<dbReference type="GO" id="GO:0010508">
    <property type="term" value="P:positive regulation of autophagy"/>
    <property type="evidence" value="ECO:0007669"/>
    <property type="project" value="TreeGrafter"/>
</dbReference>
<organism evidence="2 3">
    <name type="scientific">Leptotrombidium deliense</name>
    <dbReference type="NCBI Taxonomy" id="299467"/>
    <lineage>
        <taxon>Eukaryota</taxon>
        <taxon>Metazoa</taxon>
        <taxon>Ecdysozoa</taxon>
        <taxon>Arthropoda</taxon>
        <taxon>Chelicerata</taxon>
        <taxon>Arachnida</taxon>
        <taxon>Acari</taxon>
        <taxon>Acariformes</taxon>
        <taxon>Trombidiformes</taxon>
        <taxon>Prostigmata</taxon>
        <taxon>Anystina</taxon>
        <taxon>Parasitengona</taxon>
        <taxon>Trombiculoidea</taxon>
        <taxon>Trombiculidae</taxon>
        <taxon>Leptotrombidium</taxon>
    </lineage>
</organism>
<name>A0A443SCG4_9ACAR</name>
<dbReference type="GO" id="GO:1904262">
    <property type="term" value="P:negative regulation of TORC1 signaling"/>
    <property type="evidence" value="ECO:0007669"/>
    <property type="project" value="TreeGrafter"/>
</dbReference>
<dbReference type="GO" id="GO:0005096">
    <property type="term" value="F:GTPase activator activity"/>
    <property type="evidence" value="ECO:0007669"/>
    <property type="project" value="TreeGrafter"/>
</dbReference>
<dbReference type="InterPro" id="IPR009348">
    <property type="entry name" value="NPR2-like"/>
</dbReference>
<accession>A0A443SCG4</accession>
<sequence length="370" mass="42309">MEASPIACIFFCEFHAVAGPKIAYQVPEDYVSKENFDSLSVYLIPKPELQGRLITVNACNMKIIGFPCGIDHQKYSRNRLLFNLCFVFEPTMRTVQYEPIVKKLANYLVHLELECGFIFNESTKAKLPELMTSIKHQLNETRSCILPVKPDQVEDYDVPMFSTKESSIIPSQWDLTTQQVLPFIDGFRHVSKIAAEADVEVSLVKACIQNMIYYGIITLIPIFQYANIYLPTPKMVQLVENIELQEECLQYVALHEAHPPSFRQVFTIYCSMAPGVRFSELYTKFDPSKLGINDRKLIVFGITKGLIRRLEPYPVFPALDPASIPNHRGVYRYFDGSNSYDKICCKMGKSYKEVDESVQKHPSAAVVIWK</sequence>
<evidence type="ECO:0000313" key="3">
    <source>
        <dbReference type="Proteomes" id="UP000288716"/>
    </source>
</evidence>
<dbReference type="PANTHER" id="PTHR12991">
    <property type="entry name" value="NITROGEN PERMEASE REGULATOR 2/TUMOR SUPPRESSOR CANDIDATE 4"/>
    <property type="match status" value="1"/>
</dbReference>
<dbReference type="AlphaFoldDB" id="A0A443SCG4"/>
<keyword evidence="3" id="KW-1185">Reference proteome</keyword>
<comment type="caution">
    <text evidence="2">The sequence shown here is derived from an EMBL/GenBank/DDBJ whole genome shotgun (WGS) entry which is preliminary data.</text>
</comment>
<dbReference type="EMBL" id="NCKV01004005">
    <property type="protein sequence ID" value="RWS25154.1"/>
    <property type="molecule type" value="Genomic_DNA"/>
</dbReference>
<dbReference type="STRING" id="299467.A0A443SCG4"/>
<dbReference type="Pfam" id="PF06218">
    <property type="entry name" value="NPR2"/>
    <property type="match status" value="2"/>
</dbReference>
<gene>
    <name evidence="2" type="ORF">B4U80_06453</name>
</gene>
<dbReference type="GO" id="GO:1990130">
    <property type="term" value="C:GATOR1 complex"/>
    <property type="evidence" value="ECO:0007669"/>
    <property type="project" value="TreeGrafter"/>
</dbReference>
<evidence type="ECO:0000256" key="1">
    <source>
        <dbReference type="ARBA" id="ARBA00008433"/>
    </source>
</evidence>
<dbReference type="GO" id="GO:0005774">
    <property type="term" value="C:vacuolar membrane"/>
    <property type="evidence" value="ECO:0007669"/>
    <property type="project" value="TreeGrafter"/>
</dbReference>
<evidence type="ECO:0000313" key="2">
    <source>
        <dbReference type="EMBL" id="RWS25154.1"/>
    </source>
</evidence>
<protein>
    <submittedName>
        <fullName evidence="2">Nitrogen permease regulator 2-like protein</fullName>
    </submittedName>
</protein>
<dbReference type="OrthoDB" id="338854at2759"/>
<dbReference type="Proteomes" id="UP000288716">
    <property type="component" value="Unassembled WGS sequence"/>
</dbReference>
<dbReference type="VEuPathDB" id="VectorBase:LDEU006886"/>
<dbReference type="GO" id="GO:0034198">
    <property type="term" value="P:cellular response to amino acid starvation"/>
    <property type="evidence" value="ECO:0007669"/>
    <property type="project" value="TreeGrafter"/>
</dbReference>
<reference evidence="2 3" key="1">
    <citation type="journal article" date="2018" name="Gigascience">
        <title>Genomes of trombidid mites reveal novel predicted allergens and laterally-transferred genes associated with secondary metabolism.</title>
        <authorList>
            <person name="Dong X."/>
            <person name="Chaisiri K."/>
            <person name="Xia D."/>
            <person name="Armstrong S.D."/>
            <person name="Fang Y."/>
            <person name="Donnelly M.J."/>
            <person name="Kadowaki T."/>
            <person name="McGarry J.W."/>
            <person name="Darby A.C."/>
            <person name="Makepeace B.L."/>
        </authorList>
    </citation>
    <scope>NUCLEOTIDE SEQUENCE [LARGE SCALE GENOMIC DNA]</scope>
    <source>
        <strain evidence="2">UoL-UT</strain>
    </source>
</reference>
<comment type="similarity">
    <text evidence="1">Belongs to the NPR2 family.</text>
</comment>
<proteinExistence type="inferred from homology"/>
<dbReference type="PANTHER" id="PTHR12991:SF10">
    <property type="entry name" value="GATOR COMPLEX PROTEIN NPRL2"/>
    <property type="match status" value="1"/>
</dbReference>